<keyword evidence="1" id="KW-0808">Transferase</keyword>
<dbReference type="Gene3D" id="3.20.20.60">
    <property type="entry name" value="Phosphoenolpyruvate-binding domains"/>
    <property type="match status" value="1"/>
</dbReference>
<dbReference type="CDD" id="cd00377">
    <property type="entry name" value="ICL_PEPM"/>
    <property type="match status" value="1"/>
</dbReference>
<sequence length="433" mass="48203">MKKTVYVGMSADIIHPGHLNIIKEASRLGVVTVGVLTDEAIASYKRLPYLDFEQRRMIVENLKGVEKVIPQTTLDYVPNLELEKPDFVVHGDDWKEGVQKETRQRVVDTISKWGGKVVDIPYTKGISSTRLNEKVKSIGTTPEIRMKRLRRLIQAKPIVRILESHSGLTGLIAENAKINVNGKDIEFDGMWSSSLTDSTSKGKPDIEAVDTTTRMHGLNDTFECTTKPVIYDGDTGGKVEHFVFTVRTLERHGVSAIVIEDKTGLKKNSLFGTEVPQVQDSIDSFCAKIRAGKMAQVTADFMVIARIESLILGKTVDDALERADAYVKAGADGVMIHSKEKSGMDIKEFCKRFRKVDPNTPIVVVPSTFNHIPESEFEEWGVNVVIYANHMLRAAYPAMLNVAKSILLNGRSYEANDQCMPIKEILELIPGTK</sequence>
<reference evidence="6 7" key="1">
    <citation type="submission" date="2021-12" db="EMBL/GenBank/DDBJ databases">
        <title>Genome sequencing of bacteria with rrn-lacking chromosome and rrn-plasmid.</title>
        <authorList>
            <person name="Anda M."/>
            <person name="Iwasaki W."/>
        </authorList>
    </citation>
    <scope>NUCLEOTIDE SEQUENCE [LARGE SCALE GENOMIC DNA]</scope>
    <source>
        <strain evidence="6 7">DSM 100852</strain>
        <plasmid evidence="6 7">pFA2</plasmid>
    </source>
</reference>
<dbReference type="SUPFAM" id="SSF51621">
    <property type="entry name" value="Phosphoenolpyruvate/pyruvate domain"/>
    <property type="match status" value="1"/>
</dbReference>
<keyword evidence="2" id="KW-0548">Nucleotidyltransferase</keyword>
<dbReference type="Gene3D" id="3.40.50.620">
    <property type="entry name" value="HUPs"/>
    <property type="match status" value="1"/>
</dbReference>
<dbReference type="InterPro" id="IPR040442">
    <property type="entry name" value="Pyrv_kinase-like_dom_sf"/>
</dbReference>
<organism evidence="6 7">
    <name type="scientific">Fulvitalea axinellae</name>
    <dbReference type="NCBI Taxonomy" id="1182444"/>
    <lineage>
        <taxon>Bacteria</taxon>
        <taxon>Pseudomonadati</taxon>
        <taxon>Bacteroidota</taxon>
        <taxon>Cytophagia</taxon>
        <taxon>Cytophagales</taxon>
        <taxon>Persicobacteraceae</taxon>
        <taxon>Fulvitalea</taxon>
    </lineage>
</organism>
<dbReference type="PANTHER" id="PTHR43793:SF1">
    <property type="entry name" value="FAD SYNTHASE"/>
    <property type="match status" value="1"/>
</dbReference>
<evidence type="ECO:0000313" key="7">
    <source>
        <dbReference type="Proteomes" id="UP001348817"/>
    </source>
</evidence>
<dbReference type="Proteomes" id="UP001348817">
    <property type="component" value="Plasmid pFA2"/>
</dbReference>
<dbReference type="NCBIfam" id="TIGR00125">
    <property type="entry name" value="cyt_tran_rel"/>
    <property type="match status" value="1"/>
</dbReference>
<dbReference type="InterPro" id="IPR004821">
    <property type="entry name" value="Cyt_trans-like"/>
</dbReference>
<dbReference type="RefSeq" id="WP_338395112.1">
    <property type="nucleotide sequence ID" value="NZ_AP025316.1"/>
</dbReference>
<dbReference type="KEGG" id="fax:FUAX_43910"/>
<dbReference type="CDD" id="cd02170">
    <property type="entry name" value="cytidylyltransferase"/>
    <property type="match status" value="1"/>
</dbReference>
<feature type="domain" description="Cytidyltransferase-like" evidence="5">
    <location>
        <begin position="10"/>
        <end position="132"/>
    </location>
</feature>
<gene>
    <name evidence="6" type="ORF">FUAX_43910</name>
</gene>
<keyword evidence="6" id="KW-0614">Plasmid</keyword>
<dbReference type="EMBL" id="AP025316">
    <property type="protein sequence ID" value="BDD11959.1"/>
    <property type="molecule type" value="Genomic_DNA"/>
</dbReference>
<dbReference type="AlphaFoldDB" id="A0AAU9DBU7"/>
<evidence type="ECO:0000313" key="6">
    <source>
        <dbReference type="EMBL" id="BDD11959.1"/>
    </source>
</evidence>
<evidence type="ECO:0000256" key="1">
    <source>
        <dbReference type="ARBA" id="ARBA00022679"/>
    </source>
</evidence>
<dbReference type="NCBIfam" id="TIGR02320">
    <property type="entry name" value="PEP_mutase"/>
    <property type="match status" value="1"/>
</dbReference>
<protein>
    <recommendedName>
        <fullName evidence="4">phosphoenolpyruvate mutase</fullName>
        <ecNumber evidence="4">5.4.2.9</ecNumber>
    </recommendedName>
</protein>
<dbReference type="Pfam" id="PF01467">
    <property type="entry name" value="CTP_transf_like"/>
    <property type="match status" value="1"/>
</dbReference>
<name>A0AAU9DBU7_9BACT</name>
<dbReference type="GO" id="GO:0016779">
    <property type="term" value="F:nucleotidyltransferase activity"/>
    <property type="evidence" value="ECO:0007669"/>
    <property type="project" value="UniProtKB-KW"/>
</dbReference>
<evidence type="ECO:0000259" key="5">
    <source>
        <dbReference type="Pfam" id="PF01467"/>
    </source>
</evidence>
<proteinExistence type="predicted"/>
<keyword evidence="7" id="KW-1185">Reference proteome</keyword>
<dbReference type="PANTHER" id="PTHR43793">
    <property type="entry name" value="FAD SYNTHASE"/>
    <property type="match status" value="1"/>
</dbReference>
<dbReference type="InterPro" id="IPR015813">
    <property type="entry name" value="Pyrv/PenolPyrv_kinase-like_dom"/>
</dbReference>
<dbReference type="GO" id="GO:0050188">
    <property type="term" value="F:phosphoenolpyruvate mutase activity"/>
    <property type="evidence" value="ECO:0007669"/>
    <property type="project" value="UniProtKB-EC"/>
</dbReference>
<evidence type="ECO:0000256" key="2">
    <source>
        <dbReference type="ARBA" id="ARBA00022695"/>
    </source>
</evidence>
<dbReference type="InterPro" id="IPR039556">
    <property type="entry name" value="ICL/PEPM"/>
</dbReference>
<geneLocation type="plasmid" evidence="6 7">
    <name>pFA2</name>
</geneLocation>
<evidence type="ECO:0000256" key="4">
    <source>
        <dbReference type="ARBA" id="ARBA00024063"/>
    </source>
</evidence>
<dbReference type="Pfam" id="PF13714">
    <property type="entry name" value="PEP_mutase"/>
    <property type="match status" value="1"/>
</dbReference>
<dbReference type="InterPro" id="IPR014729">
    <property type="entry name" value="Rossmann-like_a/b/a_fold"/>
</dbReference>
<dbReference type="EC" id="5.4.2.9" evidence="4"/>
<dbReference type="InterPro" id="IPR050385">
    <property type="entry name" value="Archaeal_FAD_synthase"/>
</dbReference>
<evidence type="ECO:0000256" key="3">
    <source>
        <dbReference type="ARBA" id="ARBA00023235"/>
    </source>
</evidence>
<dbReference type="SUPFAM" id="SSF52374">
    <property type="entry name" value="Nucleotidylyl transferase"/>
    <property type="match status" value="1"/>
</dbReference>
<dbReference type="InterPro" id="IPR012698">
    <property type="entry name" value="PEnolPyrv_PMutase_core"/>
</dbReference>
<accession>A0AAU9DBU7</accession>
<keyword evidence="3" id="KW-0413">Isomerase</keyword>